<accession>A0A430M2K3</accession>
<feature type="transmembrane region" description="Helical" evidence="2">
    <location>
        <begin position="117"/>
        <end position="138"/>
    </location>
</feature>
<dbReference type="Proteomes" id="UP000287124">
    <property type="component" value="Unassembled WGS sequence"/>
</dbReference>
<sequence length="791" mass="88074">MLLLSYTKPFLEGVGTLSNFLFGVLKFLWKVTNLLFSKFRSFLQQLKHRFYAVRSGPENPKPLFKPSHLSTILCCLLHLLPTLLTIILITLNLGGFFIGRELDGLGRDSVKLGVLQVAAKVHELFIIASLGAVIFHVVRNQLARGEGLPLGLMGVGFSFGSVSFFFSPDFWAGVSVSHPRKKRIIALVVTAGLIAPLVGPTSAVLMIPRELDWAAGGGYLWLNGTENQLWPSKLEKGHSPEDGEVHCIAAGWEDIRDNYQTWAFDASQAVPSFEVPQGLGRKFYARTRQSNAFREETWVFTAHNDATILQSYMYSIWSSALHYLSKKEPEYLRLRKASTRTATVESDLPAVRVSCSPWTDNSNSRLSLFSFPVLAEYNDNTDHLYEGYQVVNATDVIEREMRANPDSAPESPGFRVLTAGLQLPPFPGQSASLGVIVFTRSKRGTGRGASQACSIDARWAKGKSFIQETKTTIQPVPIYYARHLTIESEFEGGFSSTSFSPPNDGTWRRVNVTSGWFDQLTPREPPRKRPSDDEDEDDDDDSSSRNQTTLEAVLNTMIWDAPTRETIWEVEFAIGLTIIDGMSRSSCDRDFDAIWKEFPAELWLRSNEDIMMEEWELKRSKAKKLLKKGKLKDKPCPSDLGECTAVKMNVSITGYAMTAMGWFDYFCIAVLLIHVVIATGHIIVLVRWGKDSSAWESIPELVALAMNSEPPERVGEPGLNNVSAGIDTFGPRQMIGWVEAVDGNATQGVTAGSQLQQTSERQKLQLRLGSSRQIGQDKQISARAKEGEVYC</sequence>
<feature type="region of interest" description="Disordered" evidence="1">
    <location>
        <begin position="517"/>
        <end position="547"/>
    </location>
</feature>
<reference evidence="3 4" key="1">
    <citation type="submission" date="2017-06" db="EMBL/GenBank/DDBJ databases">
        <title>Comparative genomic analysis of Ambrosia Fusariam Clade fungi.</title>
        <authorList>
            <person name="Stajich J.E."/>
            <person name="Carrillo J."/>
            <person name="Kijimoto T."/>
            <person name="Eskalen A."/>
            <person name="O'Donnell K."/>
            <person name="Kasson M."/>
        </authorList>
    </citation>
    <scope>NUCLEOTIDE SEQUENCE [LARGE SCALE GENOMIC DNA]</scope>
    <source>
        <strain evidence="3 4">UCR1854</strain>
    </source>
</reference>
<evidence type="ECO:0000313" key="4">
    <source>
        <dbReference type="Proteomes" id="UP000287124"/>
    </source>
</evidence>
<keyword evidence="2" id="KW-0472">Membrane</keyword>
<protein>
    <submittedName>
        <fullName evidence="3">Uncharacterized protein</fullName>
    </submittedName>
</protein>
<evidence type="ECO:0000313" key="3">
    <source>
        <dbReference type="EMBL" id="RTE82238.1"/>
    </source>
</evidence>
<name>A0A430M2K3_9HYPO</name>
<gene>
    <name evidence="3" type="ORF">BHE90_003232</name>
</gene>
<dbReference type="AlphaFoldDB" id="A0A430M2K3"/>
<proteinExistence type="predicted"/>
<organism evidence="3 4">
    <name type="scientific">Fusarium euwallaceae</name>
    <dbReference type="NCBI Taxonomy" id="1147111"/>
    <lineage>
        <taxon>Eukaryota</taxon>
        <taxon>Fungi</taxon>
        <taxon>Dikarya</taxon>
        <taxon>Ascomycota</taxon>
        <taxon>Pezizomycotina</taxon>
        <taxon>Sordariomycetes</taxon>
        <taxon>Hypocreomycetidae</taxon>
        <taxon>Hypocreales</taxon>
        <taxon>Nectriaceae</taxon>
        <taxon>Fusarium</taxon>
        <taxon>Fusarium solani species complex</taxon>
    </lineage>
</organism>
<feature type="transmembrane region" description="Helical" evidence="2">
    <location>
        <begin position="184"/>
        <end position="207"/>
    </location>
</feature>
<keyword evidence="2" id="KW-1133">Transmembrane helix</keyword>
<feature type="compositionally biased region" description="Acidic residues" evidence="1">
    <location>
        <begin position="532"/>
        <end position="541"/>
    </location>
</feature>
<keyword evidence="2" id="KW-0812">Transmembrane</keyword>
<keyword evidence="4" id="KW-1185">Reference proteome</keyword>
<comment type="caution">
    <text evidence="3">The sequence shown here is derived from an EMBL/GenBank/DDBJ whole genome shotgun (WGS) entry which is preliminary data.</text>
</comment>
<feature type="transmembrane region" description="Helical" evidence="2">
    <location>
        <begin position="71"/>
        <end position="97"/>
    </location>
</feature>
<evidence type="ECO:0000256" key="2">
    <source>
        <dbReference type="SAM" id="Phobius"/>
    </source>
</evidence>
<dbReference type="EMBL" id="MIKF01000029">
    <property type="protein sequence ID" value="RTE82238.1"/>
    <property type="molecule type" value="Genomic_DNA"/>
</dbReference>
<evidence type="ECO:0000256" key="1">
    <source>
        <dbReference type="SAM" id="MobiDB-lite"/>
    </source>
</evidence>
<feature type="transmembrane region" description="Helical" evidence="2">
    <location>
        <begin position="665"/>
        <end position="688"/>
    </location>
</feature>
<feature type="transmembrane region" description="Helical" evidence="2">
    <location>
        <begin position="20"/>
        <end position="39"/>
    </location>
</feature>